<sequence>MLYLVLERCNNQEVGDYLNISVNTVKNHIPNIYRKSDRVQAIAKVYRTKYGQVAIKTAGVCQQHDPRRFFCFDGI</sequence>
<comment type="caution">
    <text evidence="4">The sequence shown here is derived from an EMBL/GenBank/DDBJ whole genome shotgun (WGS) entry which is preliminary data.</text>
</comment>
<dbReference type="AlphaFoldDB" id="A0A5J4JDH0"/>
<keyword evidence="1" id="KW-0805">Transcription regulation</keyword>
<dbReference type="InterPro" id="IPR036388">
    <property type="entry name" value="WH-like_DNA-bd_sf"/>
</dbReference>
<feature type="domain" description="HTH luxR-type" evidence="3">
    <location>
        <begin position="1"/>
        <end position="49"/>
    </location>
</feature>
<dbReference type="InterPro" id="IPR000792">
    <property type="entry name" value="Tscrpt_reg_LuxR_C"/>
</dbReference>
<dbReference type="GO" id="GO:0006355">
    <property type="term" value="P:regulation of DNA-templated transcription"/>
    <property type="evidence" value="ECO:0007669"/>
    <property type="project" value="InterPro"/>
</dbReference>
<dbReference type="Pfam" id="PF00196">
    <property type="entry name" value="GerE"/>
    <property type="match status" value="1"/>
</dbReference>
<keyword evidence="5" id="KW-1185">Reference proteome</keyword>
<dbReference type="SUPFAM" id="SSF46894">
    <property type="entry name" value="C-terminal effector domain of the bipartite response regulators"/>
    <property type="match status" value="1"/>
</dbReference>
<name>A0A5J4JDH0_9BACI</name>
<evidence type="ECO:0000313" key="5">
    <source>
        <dbReference type="Proteomes" id="UP000391919"/>
    </source>
</evidence>
<evidence type="ECO:0000259" key="3">
    <source>
        <dbReference type="PROSITE" id="PS50043"/>
    </source>
</evidence>
<gene>
    <name evidence="4" type="ORF">BpJC7_06420</name>
</gene>
<evidence type="ECO:0000313" key="4">
    <source>
        <dbReference type="EMBL" id="GER69339.1"/>
    </source>
</evidence>
<dbReference type="CDD" id="cd06170">
    <property type="entry name" value="LuxR_C_like"/>
    <property type="match status" value="1"/>
</dbReference>
<reference evidence="4 5" key="1">
    <citation type="submission" date="2019-09" db="EMBL/GenBank/DDBJ databases">
        <title>Draft genome sequence of Bacillus sp. JC-7.</title>
        <authorList>
            <person name="Tanaka N."/>
            <person name="Shiwa Y."/>
            <person name="Fujita N."/>
            <person name="Tanasupawat S."/>
        </authorList>
    </citation>
    <scope>NUCLEOTIDE SEQUENCE [LARGE SCALE GENOMIC DNA]</scope>
    <source>
        <strain evidence="4 5">JC-7</strain>
    </source>
</reference>
<keyword evidence="2" id="KW-0804">Transcription</keyword>
<proteinExistence type="predicted"/>
<dbReference type="GO" id="GO:0003677">
    <property type="term" value="F:DNA binding"/>
    <property type="evidence" value="ECO:0007669"/>
    <property type="project" value="InterPro"/>
</dbReference>
<dbReference type="Gene3D" id="1.10.10.10">
    <property type="entry name" value="Winged helix-like DNA-binding domain superfamily/Winged helix DNA-binding domain"/>
    <property type="match status" value="1"/>
</dbReference>
<accession>A0A5J4JDH0</accession>
<dbReference type="EMBL" id="BKZQ01000006">
    <property type="protein sequence ID" value="GER69339.1"/>
    <property type="molecule type" value="Genomic_DNA"/>
</dbReference>
<dbReference type="PROSITE" id="PS50043">
    <property type="entry name" value="HTH_LUXR_2"/>
    <property type="match status" value="1"/>
</dbReference>
<evidence type="ECO:0000256" key="2">
    <source>
        <dbReference type="ARBA" id="ARBA00023163"/>
    </source>
</evidence>
<protein>
    <recommendedName>
        <fullName evidence="3">HTH luxR-type domain-containing protein</fullName>
    </recommendedName>
</protein>
<dbReference type="Proteomes" id="UP000391919">
    <property type="component" value="Unassembled WGS sequence"/>
</dbReference>
<dbReference type="InterPro" id="IPR016032">
    <property type="entry name" value="Sig_transdc_resp-reg_C-effctor"/>
</dbReference>
<organism evidence="4 5">
    <name type="scientific">Weizmannia acidilactici</name>
    <dbReference type="NCBI Taxonomy" id="2607726"/>
    <lineage>
        <taxon>Bacteria</taxon>
        <taxon>Bacillati</taxon>
        <taxon>Bacillota</taxon>
        <taxon>Bacilli</taxon>
        <taxon>Bacillales</taxon>
        <taxon>Bacillaceae</taxon>
        <taxon>Heyndrickxia</taxon>
    </lineage>
</organism>
<evidence type="ECO:0000256" key="1">
    <source>
        <dbReference type="ARBA" id="ARBA00023015"/>
    </source>
</evidence>